<evidence type="ECO:0000313" key="1">
    <source>
        <dbReference type="EMBL" id="ODM88075.1"/>
    </source>
</evidence>
<gene>
    <name evidence="1" type="ORF">Ocin01_18607</name>
</gene>
<dbReference type="Proteomes" id="UP000094527">
    <property type="component" value="Unassembled WGS sequence"/>
</dbReference>
<name>A0A1D2M521_ORCCI</name>
<dbReference type="AlphaFoldDB" id="A0A1D2M521"/>
<dbReference type="OrthoDB" id="7769523at2759"/>
<feature type="non-terminal residue" evidence="1">
    <location>
        <position position="1"/>
    </location>
</feature>
<accession>A0A1D2M521</accession>
<comment type="caution">
    <text evidence="1">The sequence shown here is derived from an EMBL/GenBank/DDBJ whole genome shotgun (WGS) entry which is preliminary data.</text>
</comment>
<sequence length="277" mass="31695">FVSDSDVFNHGRQGASVYLNYSLPETGETEYFYNEVFVPNEQDVIGAYFSVIGFTDGYFGIQVISETERRILFSIWSAYQSDDPEQIPEEYKVKLIRKGENVQVGEFGNEGSGAQSYLRYMWQPGKTFKFIVRANPIDADRTMFTAWFNDYSSKNGWMLVASFEKPKVSTYFAGPYSFSENFIPDNGYIERHCLFKNQWTRSVEANWTECTTAKFTADDTANKHIRLDVGGGVDEDGNLTEFFLRNCGFFSDRVEPDTEFTREHSGTEPPVDVSLLP</sequence>
<reference evidence="1 2" key="1">
    <citation type="journal article" date="2016" name="Genome Biol. Evol.">
        <title>Gene Family Evolution Reflects Adaptation to Soil Environmental Stressors in the Genome of the Collembolan Orchesella cincta.</title>
        <authorList>
            <person name="Faddeeva-Vakhrusheva A."/>
            <person name="Derks M.F."/>
            <person name="Anvar S.Y."/>
            <person name="Agamennone V."/>
            <person name="Suring W."/>
            <person name="Smit S."/>
            <person name="van Straalen N.M."/>
            <person name="Roelofs D."/>
        </authorList>
    </citation>
    <scope>NUCLEOTIDE SEQUENCE [LARGE SCALE GENOMIC DNA]</scope>
    <source>
        <tissue evidence="1">Mixed pool</tissue>
    </source>
</reference>
<dbReference type="EMBL" id="LJIJ01004153">
    <property type="protein sequence ID" value="ODM88075.1"/>
    <property type="molecule type" value="Genomic_DNA"/>
</dbReference>
<proteinExistence type="predicted"/>
<dbReference type="Pfam" id="PF11958">
    <property type="entry name" value="DUF3472"/>
    <property type="match status" value="1"/>
</dbReference>
<keyword evidence="2" id="KW-1185">Reference proteome</keyword>
<evidence type="ECO:0000313" key="2">
    <source>
        <dbReference type="Proteomes" id="UP000094527"/>
    </source>
</evidence>
<protein>
    <submittedName>
        <fullName evidence="1">Uncharacterized protein</fullName>
    </submittedName>
</protein>
<dbReference type="InterPro" id="IPR021862">
    <property type="entry name" value="DUF3472"/>
</dbReference>
<organism evidence="1 2">
    <name type="scientific">Orchesella cincta</name>
    <name type="common">Springtail</name>
    <name type="synonym">Podura cincta</name>
    <dbReference type="NCBI Taxonomy" id="48709"/>
    <lineage>
        <taxon>Eukaryota</taxon>
        <taxon>Metazoa</taxon>
        <taxon>Ecdysozoa</taxon>
        <taxon>Arthropoda</taxon>
        <taxon>Hexapoda</taxon>
        <taxon>Collembola</taxon>
        <taxon>Entomobryomorpha</taxon>
        <taxon>Entomobryoidea</taxon>
        <taxon>Orchesellidae</taxon>
        <taxon>Orchesellinae</taxon>
        <taxon>Orchesella</taxon>
    </lineage>
</organism>
<dbReference type="OMA" id="YFCVIGF"/>